<dbReference type="EMBL" id="CM024812">
    <property type="protein sequence ID" value="KAG8004471.1"/>
    <property type="molecule type" value="Genomic_DNA"/>
</dbReference>
<sequence length="79" mass="9176">MGSSVYVKGRSRKKVRKRRRGRFVRIPATADGMGRFFLGPLQSGVLQQEMHTEFMLPVQNCWYPEEAMRQAPEDAQDFL</sequence>
<proteinExistence type="predicted"/>
<reference evidence="1" key="1">
    <citation type="submission" date="2020-04" db="EMBL/GenBank/DDBJ databases">
        <title>A chromosome-scale assembly and high-density genetic map of the yellow drum (Nibea albiflora) genome.</title>
        <authorList>
            <person name="Xu D."/>
            <person name="Zhang W."/>
            <person name="Chen R."/>
            <person name="Tan P."/>
            <person name="Wang L."/>
            <person name="Song H."/>
            <person name="Tian L."/>
            <person name="Zhu Q."/>
            <person name="Wang B."/>
        </authorList>
    </citation>
    <scope>NUCLEOTIDE SEQUENCE</scope>
    <source>
        <strain evidence="1">ZJHYS-2018</strain>
    </source>
</reference>
<evidence type="ECO:0000313" key="1">
    <source>
        <dbReference type="EMBL" id="KAG8004471.1"/>
    </source>
</evidence>
<organism evidence="1 2">
    <name type="scientific">Nibea albiflora</name>
    <name type="common">Yellow drum</name>
    <name type="synonym">Corvina albiflora</name>
    <dbReference type="NCBI Taxonomy" id="240163"/>
    <lineage>
        <taxon>Eukaryota</taxon>
        <taxon>Metazoa</taxon>
        <taxon>Chordata</taxon>
        <taxon>Craniata</taxon>
        <taxon>Vertebrata</taxon>
        <taxon>Euteleostomi</taxon>
        <taxon>Actinopterygii</taxon>
        <taxon>Neopterygii</taxon>
        <taxon>Teleostei</taxon>
        <taxon>Neoteleostei</taxon>
        <taxon>Acanthomorphata</taxon>
        <taxon>Eupercaria</taxon>
        <taxon>Sciaenidae</taxon>
        <taxon>Nibea</taxon>
    </lineage>
</organism>
<accession>A0ACB7ERJ5</accession>
<dbReference type="Proteomes" id="UP000805704">
    <property type="component" value="Chromosome 24"/>
</dbReference>
<keyword evidence="2" id="KW-1185">Reference proteome</keyword>
<evidence type="ECO:0000313" key="2">
    <source>
        <dbReference type="Proteomes" id="UP000805704"/>
    </source>
</evidence>
<protein>
    <submittedName>
        <fullName evidence="1">Uncharacterized protein</fullName>
    </submittedName>
</protein>
<name>A0ACB7ERJ5_NIBAL</name>
<gene>
    <name evidence="1" type="ORF">GBF38_008704</name>
</gene>
<comment type="caution">
    <text evidence="1">The sequence shown here is derived from an EMBL/GenBank/DDBJ whole genome shotgun (WGS) entry which is preliminary data.</text>
</comment>